<protein>
    <submittedName>
        <fullName evidence="1">Uncharacterized protein</fullName>
    </submittedName>
</protein>
<sequence>MVKVFKPIRNKVGKLIRGFRILRFRKRGPTELTPDEKNDADWIYYPKDTSVLQNFIDANR</sequence>
<gene>
    <name evidence="1" type="ORF">S01H4_37228</name>
</gene>
<proteinExistence type="predicted"/>
<dbReference type="AlphaFoldDB" id="X1BU74"/>
<name>X1BU74_9ZZZZ</name>
<accession>X1BU74</accession>
<organism evidence="1">
    <name type="scientific">marine sediment metagenome</name>
    <dbReference type="NCBI Taxonomy" id="412755"/>
    <lineage>
        <taxon>unclassified sequences</taxon>
        <taxon>metagenomes</taxon>
        <taxon>ecological metagenomes</taxon>
    </lineage>
</organism>
<comment type="caution">
    <text evidence="1">The sequence shown here is derived from an EMBL/GenBank/DDBJ whole genome shotgun (WGS) entry which is preliminary data.</text>
</comment>
<reference evidence="1" key="1">
    <citation type="journal article" date="2014" name="Front. Microbiol.">
        <title>High frequency of phylogenetically diverse reductive dehalogenase-homologous genes in deep subseafloor sedimentary metagenomes.</title>
        <authorList>
            <person name="Kawai M."/>
            <person name="Futagami T."/>
            <person name="Toyoda A."/>
            <person name="Takaki Y."/>
            <person name="Nishi S."/>
            <person name="Hori S."/>
            <person name="Arai W."/>
            <person name="Tsubouchi T."/>
            <person name="Morono Y."/>
            <person name="Uchiyama I."/>
            <person name="Ito T."/>
            <person name="Fujiyama A."/>
            <person name="Inagaki F."/>
            <person name="Takami H."/>
        </authorList>
    </citation>
    <scope>NUCLEOTIDE SEQUENCE</scope>
    <source>
        <strain evidence="1">Expedition CK06-06</strain>
    </source>
</reference>
<dbReference type="EMBL" id="BART01019979">
    <property type="protein sequence ID" value="GAG98590.1"/>
    <property type="molecule type" value="Genomic_DNA"/>
</dbReference>
<evidence type="ECO:0000313" key="1">
    <source>
        <dbReference type="EMBL" id="GAG98590.1"/>
    </source>
</evidence>